<dbReference type="Proteomes" id="UP000001542">
    <property type="component" value="Unassembled WGS sequence"/>
</dbReference>
<dbReference type="AlphaFoldDB" id="A2FC03"/>
<evidence type="ECO:0000256" key="1">
    <source>
        <dbReference type="SAM" id="Coils"/>
    </source>
</evidence>
<dbReference type="RefSeq" id="XP_001310479.1">
    <property type="nucleotide sequence ID" value="XM_001310478.1"/>
</dbReference>
<keyword evidence="4" id="KW-1185">Reference proteome</keyword>
<organism evidence="3 4">
    <name type="scientific">Trichomonas vaginalis (strain ATCC PRA-98 / G3)</name>
    <dbReference type="NCBI Taxonomy" id="412133"/>
    <lineage>
        <taxon>Eukaryota</taxon>
        <taxon>Metamonada</taxon>
        <taxon>Parabasalia</taxon>
        <taxon>Trichomonadida</taxon>
        <taxon>Trichomonadidae</taxon>
        <taxon>Trichomonas</taxon>
    </lineage>
</organism>
<dbReference type="VEuPathDB" id="TrichDB:TVAGG3_0964160"/>
<evidence type="ECO:0000313" key="4">
    <source>
        <dbReference type="Proteomes" id="UP000001542"/>
    </source>
</evidence>
<evidence type="ECO:0000256" key="2">
    <source>
        <dbReference type="SAM" id="MobiDB-lite"/>
    </source>
</evidence>
<reference evidence="3" key="1">
    <citation type="submission" date="2006-10" db="EMBL/GenBank/DDBJ databases">
        <authorList>
            <person name="Amadeo P."/>
            <person name="Zhao Q."/>
            <person name="Wortman J."/>
            <person name="Fraser-Liggett C."/>
            <person name="Carlton J."/>
        </authorList>
    </citation>
    <scope>NUCLEOTIDE SEQUENCE</scope>
    <source>
        <strain evidence="3">G3</strain>
    </source>
</reference>
<dbReference type="KEGG" id="tva:4755335"/>
<dbReference type="EMBL" id="DS113710">
    <property type="protein sequence ID" value="EAX97549.1"/>
    <property type="molecule type" value="Genomic_DNA"/>
</dbReference>
<dbReference type="SMR" id="A2FC03"/>
<accession>A2FC03</accession>
<reference evidence="3" key="2">
    <citation type="journal article" date="2007" name="Science">
        <title>Draft genome sequence of the sexually transmitted pathogen Trichomonas vaginalis.</title>
        <authorList>
            <person name="Carlton J.M."/>
            <person name="Hirt R.P."/>
            <person name="Silva J.C."/>
            <person name="Delcher A.L."/>
            <person name="Schatz M."/>
            <person name="Zhao Q."/>
            <person name="Wortman J.R."/>
            <person name="Bidwell S.L."/>
            <person name="Alsmark U.C.M."/>
            <person name="Besteiro S."/>
            <person name="Sicheritz-Ponten T."/>
            <person name="Noel C.J."/>
            <person name="Dacks J.B."/>
            <person name="Foster P.G."/>
            <person name="Simillion C."/>
            <person name="Van de Peer Y."/>
            <person name="Miranda-Saavedra D."/>
            <person name="Barton G.J."/>
            <person name="Westrop G.D."/>
            <person name="Mueller S."/>
            <person name="Dessi D."/>
            <person name="Fiori P.L."/>
            <person name="Ren Q."/>
            <person name="Paulsen I."/>
            <person name="Zhang H."/>
            <person name="Bastida-Corcuera F.D."/>
            <person name="Simoes-Barbosa A."/>
            <person name="Brown M.T."/>
            <person name="Hayes R.D."/>
            <person name="Mukherjee M."/>
            <person name="Okumura C.Y."/>
            <person name="Schneider R."/>
            <person name="Smith A.J."/>
            <person name="Vanacova S."/>
            <person name="Villalvazo M."/>
            <person name="Haas B.J."/>
            <person name="Pertea M."/>
            <person name="Feldblyum T.V."/>
            <person name="Utterback T.R."/>
            <person name="Shu C.L."/>
            <person name="Osoegawa K."/>
            <person name="de Jong P.J."/>
            <person name="Hrdy I."/>
            <person name="Horvathova L."/>
            <person name="Zubacova Z."/>
            <person name="Dolezal P."/>
            <person name="Malik S.B."/>
            <person name="Logsdon J.M. Jr."/>
            <person name="Henze K."/>
            <person name="Gupta A."/>
            <person name="Wang C.C."/>
            <person name="Dunne R.L."/>
            <person name="Upcroft J.A."/>
            <person name="Upcroft P."/>
            <person name="White O."/>
            <person name="Salzberg S.L."/>
            <person name="Tang P."/>
            <person name="Chiu C.-H."/>
            <person name="Lee Y.-S."/>
            <person name="Embley T.M."/>
            <person name="Coombs G.H."/>
            <person name="Mottram J.C."/>
            <person name="Tachezy J."/>
            <person name="Fraser-Liggett C.M."/>
            <person name="Johnson P.J."/>
        </authorList>
    </citation>
    <scope>NUCLEOTIDE SEQUENCE [LARGE SCALE GENOMIC DNA]</scope>
    <source>
        <strain evidence="3">G3</strain>
    </source>
</reference>
<feature type="coiled-coil region" evidence="1">
    <location>
        <begin position="101"/>
        <end position="252"/>
    </location>
</feature>
<sequence>MSARGELIRPFSTRQPHSSARLLTDKEQRAEREQFELIKQAKEKISIEEIMELKREKQNLIQERNILRAKITRFADLAKRTNSNGSINPRNRGKSRNAIIANTLQNQIDSLTRQIAQKRSETQQLMFSDKAVEITELQEEAKMLFMEAMRLEREKKEVELQYKEAQENLERINANYSSSVIAEQSKQINQLEKEISLQRQRNEILRSKISAIKEEQKTKSYIDATEKVKNKIEEIKKKIQAEKEAIRALDQETELVKIAHKERMENLRK</sequence>
<dbReference type="InParanoid" id="A2FC03"/>
<feature type="region of interest" description="Disordered" evidence="2">
    <location>
        <begin position="1"/>
        <end position="27"/>
    </location>
</feature>
<proteinExistence type="predicted"/>
<dbReference type="OrthoDB" id="10530855at2759"/>
<name>A2FC03_TRIV3</name>
<feature type="coiled-coil region" evidence="1">
    <location>
        <begin position="43"/>
        <end position="70"/>
    </location>
</feature>
<gene>
    <name evidence="3" type="ORF">TVAG_006800</name>
</gene>
<dbReference type="VEuPathDB" id="TrichDB:TVAG_006800"/>
<protein>
    <submittedName>
        <fullName evidence="3">Uncharacterized protein</fullName>
    </submittedName>
</protein>
<keyword evidence="1" id="KW-0175">Coiled coil</keyword>
<evidence type="ECO:0000313" key="3">
    <source>
        <dbReference type="EMBL" id="EAX97549.1"/>
    </source>
</evidence>